<gene>
    <name evidence="1" type="ORF">E2C01_102304</name>
</gene>
<dbReference type="EMBL" id="VSRR010151490">
    <property type="protein sequence ID" value="MPD06490.1"/>
    <property type="molecule type" value="Genomic_DNA"/>
</dbReference>
<evidence type="ECO:0000313" key="2">
    <source>
        <dbReference type="Proteomes" id="UP000324222"/>
    </source>
</evidence>
<proteinExistence type="predicted"/>
<name>A0A5B7KGZ3_PORTR</name>
<protein>
    <submittedName>
        <fullName evidence="1">Uncharacterized protein</fullName>
    </submittedName>
</protein>
<dbReference type="Proteomes" id="UP000324222">
    <property type="component" value="Unassembled WGS sequence"/>
</dbReference>
<evidence type="ECO:0000313" key="1">
    <source>
        <dbReference type="EMBL" id="MPD06490.1"/>
    </source>
</evidence>
<comment type="caution">
    <text evidence="1">The sequence shown here is derived from an EMBL/GenBank/DDBJ whole genome shotgun (WGS) entry which is preliminary data.</text>
</comment>
<sequence>MPVLRGSGPV</sequence>
<reference evidence="1 2" key="1">
    <citation type="submission" date="2019-05" db="EMBL/GenBank/DDBJ databases">
        <title>Another draft genome of Portunus trituberculatus and its Hox gene families provides insights of decapod evolution.</title>
        <authorList>
            <person name="Jeong J.-H."/>
            <person name="Song I."/>
            <person name="Kim S."/>
            <person name="Choi T."/>
            <person name="Kim D."/>
            <person name="Ryu S."/>
            <person name="Kim W."/>
        </authorList>
    </citation>
    <scope>NUCLEOTIDE SEQUENCE [LARGE SCALE GENOMIC DNA]</scope>
    <source>
        <tissue evidence="1">Muscle</tissue>
    </source>
</reference>
<organism evidence="1 2">
    <name type="scientific">Portunus trituberculatus</name>
    <name type="common">Swimming crab</name>
    <name type="synonym">Neptunus trituberculatus</name>
    <dbReference type="NCBI Taxonomy" id="210409"/>
    <lineage>
        <taxon>Eukaryota</taxon>
        <taxon>Metazoa</taxon>
        <taxon>Ecdysozoa</taxon>
        <taxon>Arthropoda</taxon>
        <taxon>Crustacea</taxon>
        <taxon>Multicrustacea</taxon>
        <taxon>Malacostraca</taxon>
        <taxon>Eumalacostraca</taxon>
        <taxon>Eucarida</taxon>
        <taxon>Decapoda</taxon>
        <taxon>Pleocyemata</taxon>
        <taxon>Brachyura</taxon>
        <taxon>Eubrachyura</taxon>
        <taxon>Portunoidea</taxon>
        <taxon>Portunidae</taxon>
        <taxon>Portuninae</taxon>
        <taxon>Portunus</taxon>
    </lineage>
</organism>
<keyword evidence="2" id="KW-1185">Reference proteome</keyword>
<accession>A0A5B7KGZ3</accession>